<name>A0A8I0H2P0_XANCI</name>
<dbReference type="AlphaFoldDB" id="A0A8I0H2P0"/>
<comment type="caution">
    <text evidence="1">The sequence shown here is derived from an EMBL/GenBank/DDBJ whole genome shotgun (WGS) entry which is preliminary data.</text>
</comment>
<dbReference type="EMBL" id="JAABFR010002076">
    <property type="protein sequence ID" value="MBD4339139.1"/>
    <property type="molecule type" value="Genomic_DNA"/>
</dbReference>
<evidence type="ECO:0000313" key="1">
    <source>
        <dbReference type="EMBL" id="MBD4339139.1"/>
    </source>
</evidence>
<feature type="non-terminal residue" evidence="1">
    <location>
        <position position="1"/>
    </location>
</feature>
<organism evidence="1 2">
    <name type="scientific">Xanthomonas citri pv. citri</name>
    <dbReference type="NCBI Taxonomy" id="611301"/>
    <lineage>
        <taxon>Bacteria</taxon>
        <taxon>Pseudomonadati</taxon>
        <taxon>Pseudomonadota</taxon>
        <taxon>Gammaproteobacteria</taxon>
        <taxon>Lysobacterales</taxon>
        <taxon>Lysobacteraceae</taxon>
        <taxon>Xanthomonas</taxon>
    </lineage>
</organism>
<protein>
    <submittedName>
        <fullName evidence="1">Uncharacterized protein</fullName>
    </submittedName>
</protein>
<reference evidence="1" key="1">
    <citation type="submission" date="2020-01" db="EMBL/GenBank/DDBJ databases">
        <authorList>
            <person name="Richard D."/>
        </authorList>
    </citation>
    <scope>NUCLEOTIDE SEQUENCE</scope>
    <source>
        <strain evidence="1">JP541</strain>
    </source>
</reference>
<accession>A0A8I0H2P0</accession>
<sequence>RAIVEQYSREEFDAVVEKYLKNLRGVYDLPEHASGQEVAEAYGIVKEEICADAYAGINFFGAHAEKYRSEAQAVLQERKVTTP</sequence>
<evidence type="ECO:0000313" key="2">
    <source>
        <dbReference type="Proteomes" id="UP000653002"/>
    </source>
</evidence>
<gene>
    <name evidence="1" type="ORF">GUH15_24420</name>
</gene>
<proteinExistence type="predicted"/>
<dbReference type="Proteomes" id="UP000653002">
    <property type="component" value="Unassembled WGS sequence"/>
</dbReference>
<feature type="non-terminal residue" evidence="1">
    <location>
        <position position="83"/>
    </location>
</feature>